<reference evidence="5 6" key="1">
    <citation type="submission" date="2021-01" db="EMBL/GenBank/DDBJ databases">
        <title>Whole genome shotgun sequence of Catellatospora citrea NBRC 14495.</title>
        <authorList>
            <person name="Komaki H."/>
            <person name="Tamura T."/>
        </authorList>
    </citation>
    <scope>NUCLEOTIDE SEQUENCE [LARGE SCALE GENOMIC DNA]</scope>
    <source>
        <strain evidence="5 6">NBRC 14495</strain>
    </source>
</reference>
<feature type="domain" description="AMP-dependent synthetase/ligase" evidence="3">
    <location>
        <begin position="44"/>
        <end position="384"/>
    </location>
</feature>
<protein>
    <submittedName>
        <fullName evidence="5">Fatty-acyl-CoA synthase</fullName>
    </submittedName>
</protein>
<dbReference type="PROSITE" id="PS00455">
    <property type="entry name" value="AMP_BINDING"/>
    <property type="match status" value="1"/>
</dbReference>
<dbReference type="AlphaFoldDB" id="A0A8J3KV60"/>
<dbReference type="PANTHER" id="PTHR43201">
    <property type="entry name" value="ACYL-COA SYNTHETASE"/>
    <property type="match status" value="1"/>
</dbReference>
<sequence length="521" mass="55979">MDLLFIVRTLARRGLLSPGSPTRVADQLNTLRRWGFTLAGELRAAEARDPHRPAIIDEHCGAITYRQLLHRAQRLAVALGGTRGVAPGVRVGLMCRNHVGLIEAMVACSLLGADAVLVNTALSAPQLTAVAEQQQLRLLIHDREFAPVAAAAPCERLDESRVDALLAETPPQGRWTDVSRAGRTIVLTSGTTGAPKGARRPTPPGFGPLVSIIDRIPLNVGERILISAPLFHTWGYAALQLSLAMRATVVLQRRFDPVATAHAVDVHGCTALFAVPVMLQRLVEAGAVPAKPPRVVAVSGSALPGGLATRFMNTWGDCLYNLYGSTEASWASIATPADLRRDPGTAGRPPHGTRIAILDPTGLPVPRGRIGEIHVGNEMLFEGYTRGPGVPPPPGDRPDGMLGTGDLGHLDAGGLLYVDGRADDMVVSGGENVFPRPVEELLTQLPQVREAAVIGVPDPDYGQRLAAYLVLHPGQHLDRDEVREYVRHYLARFSVPRDVHFVPELPRTATGKVIPRLLRTM</sequence>
<dbReference type="InterPro" id="IPR045851">
    <property type="entry name" value="AMP-bd_C_sf"/>
</dbReference>
<gene>
    <name evidence="5" type="ORF">Cci01nite_69380</name>
</gene>
<organism evidence="5 6">
    <name type="scientific">Catellatospora citrea</name>
    <dbReference type="NCBI Taxonomy" id="53366"/>
    <lineage>
        <taxon>Bacteria</taxon>
        <taxon>Bacillati</taxon>
        <taxon>Actinomycetota</taxon>
        <taxon>Actinomycetes</taxon>
        <taxon>Micromonosporales</taxon>
        <taxon>Micromonosporaceae</taxon>
        <taxon>Catellatospora</taxon>
    </lineage>
</organism>
<dbReference type="InterPro" id="IPR042099">
    <property type="entry name" value="ANL_N_sf"/>
</dbReference>
<dbReference type="EMBL" id="BONH01000044">
    <property type="protein sequence ID" value="GIG01845.1"/>
    <property type="molecule type" value="Genomic_DNA"/>
</dbReference>
<dbReference type="Proteomes" id="UP000659904">
    <property type="component" value="Unassembled WGS sequence"/>
</dbReference>
<dbReference type="SUPFAM" id="SSF56801">
    <property type="entry name" value="Acetyl-CoA synthetase-like"/>
    <property type="match status" value="1"/>
</dbReference>
<evidence type="ECO:0000313" key="5">
    <source>
        <dbReference type="EMBL" id="GIG01845.1"/>
    </source>
</evidence>
<name>A0A8J3KV60_9ACTN</name>
<proteinExistence type="inferred from homology"/>
<dbReference type="InterPro" id="IPR025110">
    <property type="entry name" value="AMP-bd_C"/>
</dbReference>
<dbReference type="CDD" id="cd04433">
    <property type="entry name" value="AFD_class_I"/>
    <property type="match status" value="1"/>
</dbReference>
<feature type="domain" description="AMP-binding enzyme C-terminal" evidence="4">
    <location>
        <begin position="438"/>
        <end position="512"/>
    </location>
</feature>
<dbReference type="InterPro" id="IPR020845">
    <property type="entry name" value="AMP-binding_CS"/>
</dbReference>
<dbReference type="RefSeq" id="WP_120317722.1">
    <property type="nucleotide sequence ID" value="NZ_BONH01000044.1"/>
</dbReference>
<comment type="caution">
    <text evidence="5">The sequence shown here is derived from an EMBL/GenBank/DDBJ whole genome shotgun (WGS) entry which is preliminary data.</text>
</comment>
<dbReference type="GO" id="GO:0031956">
    <property type="term" value="F:medium-chain fatty acid-CoA ligase activity"/>
    <property type="evidence" value="ECO:0007669"/>
    <property type="project" value="TreeGrafter"/>
</dbReference>
<dbReference type="Gene3D" id="3.30.300.30">
    <property type="match status" value="1"/>
</dbReference>
<dbReference type="Gene3D" id="3.40.50.12780">
    <property type="entry name" value="N-terminal domain of ligase-like"/>
    <property type="match status" value="1"/>
</dbReference>
<evidence type="ECO:0000259" key="4">
    <source>
        <dbReference type="Pfam" id="PF13193"/>
    </source>
</evidence>
<evidence type="ECO:0000259" key="3">
    <source>
        <dbReference type="Pfam" id="PF00501"/>
    </source>
</evidence>
<dbReference type="InterPro" id="IPR000873">
    <property type="entry name" value="AMP-dep_synth/lig_dom"/>
</dbReference>
<evidence type="ECO:0000256" key="1">
    <source>
        <dbReference type="ARBA" id="ARBA00006432"/>
    </source>
</evidence>
<evidence type="ECO:0000256" key="2">
    <source>
        <dbReference type="ARBA" id="ARBA00022598"/>
    </source>
</evidence>
<dbReference type="GO" id="GO:0006631">
    <property type="term" value="P:fatty acid metabolic process"/>
    <property type="evidence" value="ECO:0007669"/>
    <property type="project" value="TreeGrafter"/>
</dbReference>
<comment type="similarity">
    <text evidence="1">Belongs to the ATP-dependent AMP-binding enzyme family.</text>
</comment>
<dbReference type="Pfam" id="PF13193">
    <property type="entry name" value="AMP-binding_C"/>
    <property type="match status" value="1"/>
</dbReference>
<evidence type="ECO:0000313" key="6">
    <source>
        <dbReference type="Proteomes" id="UP000659904"/>
    </source>
</evidence>
<keyword evidence="2" id="KW-0436">Ligase</keyword>
<accession>A0A8J3KV60</accession>
<dbReference type="Pfam" id="PF00501">
    <property type="entry name" value="AMP-binding"/>
    <property type="match status" value="1"/>
</dbReference>
<keyword evidence="6" id="KW-1185">Reference proteome</keyword>
<dbReference type="PANTHER" id="PTHR43201:SF5">
    <property type="entry name" value="MEDIUM-CHAIN ACYL-COA LIGASE ACSF2, MITOCHONDRIAL"/>
    <property type="match status" value="1"/>
</dbReference>